<dbReference type="RefSeq" id="WP_153831997.1">
    <property type="nucleotide sequence ID" value="NZ_WJQT01000004.1"/>
</dbReference>
<gene>
    <name evidence="1" type="ORF">GF867_04965</name>
</gene>
<reference evidence="1 2" key="1">
    <citation type="submission" date="2019-11" db="EMBL/GenBank/DDBJ databases">
        <title>Characterisation of Fundicoccus ignavus gen. nov. sp. nov., a novel genus of the family Aerococcaceae from bulk tank milk.</title>
        <authorList>
            <person name="Siebert A."/>
            <person name="Huptas C."/>
            <person name="Wenning M."/>
            <person name="Scherer S."/>
            <person name="Doll E.V."/>
        </authorList>
    </citation>
    <scope>NUCLEOTIDE SEQUENCE [LARGE SCALE GENOMIC DNA]</scope>
    <source>
        <strain evidence="1 2">DSM 109652</strain>
    </source>
</reference>
<dbReference type="Proteomes" id="UP000440066">
    <property type="component" value="Unassembled WGS sequence"/>
</dbReference>
<dbReference type="AlphaFoldDB" id="A0A844BY15"/>
<name>A0A844BY15_9LACT</name>
<sequence>MLIDEATYINENFYVRRYRENSTMTDKSEKQQIYSFNSYVEILKEYRKILGDGELGINQKNFIRYRINDVYFSLINIGKNTGKDIKKISSIEEIKIYFSKIYRYVFKIKKIMVIFKRKLL</sequence>
<proteinExistence type="predicted"/>
<evidence type="ECO:0000313" key="1">
    <source>
        <dbReference type="EMBL" id="MRJ46918.1"/>
    </source>
</evidence>
<accession>A0A844BY15</accession>
<organism evidence="1 2">
    <name type="scientific">Fundicoccus ignavus</name>
    <dbReference type="NCBI Taxonomy" id="2664442"/>
    <lineage>
        <taxon>Bacteria</taxon>
        <taxon>Bacillati</taxon>
        <taxon>Bacillota</taxon>
        <taxon>Bacilli</taxon>
        <taxon>Lactobacillales</taxon>
        <taxon>Aerococcaceae</taxon>
        <taxon>Fundicoccus</taxon>
    </lineage>
</organism>
<dbReference type="EMBL" id="WJQT01000004">
    <property type="protein sequence ID" value="MRJ46918.1"/>
    <property type="molecule type" value="Genomic_DNA"/>
</dbReference>
<evidence type="ECO:0000313" key="2">
    <source>
        <dbReference type="Proteomes" id="UP000440066"/>
    </source>
</evidence>
<protein>
    <submittedName>
        <fullName evidence="1">Uncharacterized protein</fullName>
    </submittedName>
</protein>
<comment type="caution">
    <text evidence="1">The sequence shown here is derived from an EMBL/GenBank/DDBJ whole genome shotgun (WGS) entry which is preliminary data.</text>
</comment>